<dbReference type="SUPFAM" id="SSF50249">
    <property type="entry name" value="Nucleic acid-binding proteins"/>
    <property type="match status" value="1"/>
</dbReference>
<dbReference type="Proteomes" id="UP001211987">
    <property type="component" value="Unassembled WGS sequence"/>
</dbReference>
<dbReference type="RefSeq" id="WP_195992857.1">
    <property type="nucleotide sequence ID" value="NZ_JADPBJ010000052.1"/>
</dbReference>
<reference evidence="3" key="1">
    <citation type="submission" date="2023-01" db="EMBL/GenBank/DDBJ databases">
        <title>Human gut microbiome strain richness.</title>
        <authorList>
            <person name="Chen-Liaw A."/>
        </authorList>
    </citation>
    <scope>NUCLEOTIDE SEQUENCE</scope>
    <source>
        <strain evidence="3">1001217st2_G6_1001217B_191108</strain>
    </source>
</reference>
<evidence type="ECO:0000313" key="4">
    <source>
        <dbReference type="Proteomes" id="UP001211987"/>
    </source>
</evidence>
<dbReference type="EMBL" id="JAQLKE010000063">
    <property type="protein sequence ID" value="MDB7085921.1"/>
    <property type="molecule type" value="Genomic_DNA"/>
</dbReference>
<evidence type="ECO:0000256" key="2">
    <source>
        <dbReference type="PROSITE-ProRule" id="PRU00252"/>
    </source>
</evidence>
<evidence type="ECO:0000313" key="3">
    <source>
        <dbReference type="EMBL" id="MDB7085921.1"/>
    </source>
</evidence>
<gene>
    <name evidence="3" type="ORF">PM738_19265</name>
</gene>
<dbReference type="InterPro" id="IPR012340">
    <property type="entry name" value="NA-bd_OB-fold"/>
</dbReference>
<dbReference type="Gene3D" id="2.40.50.140">
    <property type="entry name" value="Nucleic acid-binding proteins"/>
    <property type="match status" value="1"/>
</dbReference>
<dbReference type="InterPro" id="IPR000424">
    <property type="entry name" value="Primosome_PriB/ssb"/>
</dbReference>
<protein>
    <submittedName>
        <fullName evidence="3">Single-stranded DNA-binding protein</fullName>
    </submittedName>
</protein>
<evidence type="ECO:0000256" key="1">
    <source>
        <dbReference type="ARBA" id="ARBA00023125"/>
    </source>
</evidence>
<sequence>MNKVYLMGKIYNLENEVGNAGKVVTRFELETKKLVGFGKKDAITYDIIPCDIRGKKATYIYEKCREGTKVTLWGRLDLDKENHLSIAVDEIEII</sequence>
<dbReference type="PROSITE" id="PS50935">
    <property type="entry name" value="SSB"/>
    <property type="match status" value="1"/>
</dbReference>
<keyword evidence="1 2" id="KW-0238">DNA-binding</keyword>
<comment type="caution">
    <text evidence="3">The sequence shown here is derived from an EMBL/GenBank/DDBJ whole genome shotgun (WGS) entry which is preliminary data.</text>
</comment>
<dbReference type="AlphaFoldDB" id="A0AB35IQJ4"/>
<dbReference type="Pfam" id="PF00436">
    <property type="entry name" value="SSB"/>
    <property type="match status" value="1"/>
</dbReference>
<organism evidence="3 4">
    <name type="scientific">Thomasclavelia ramosa</name>
    <dbReference type="NCBI Taxonomy" id="1547"/>
    <lineage>
        <taxon>Bacteria</taxon>
        <taxon>Bacillati</taxon>
        <taxon>Bacillota</taxon>
        <taxon>Erysipelotrichia</taxon>
        <taxon>Erysipelotrichales</taxon>
        <taxon>Coprobacillaceae</taxon>
        <taxon>Thomasclavelia</taxon>
    </lineage>
</organism>
<name>A0AB35IQJ4_9FIRM</name>
<accession>A0AB35IQJ4</accession>
<proteinExistence type="predicted"/>
<dbReference type="GO" id="GO:0003697">
    <property type="term" value="F:single-stranded DNA binding"/>
    <property type="evidence" value="ECO:0007669"/>
    <property type="project" value="InterPro"/>
</dbReference>